<protein>
    <recommendedName>
        <fullName evidence="4">FAD/NAD(P)-binding domain-containing protein</fullName>
    </recommendedName>
</protein>
<comment type="caution">
    <text evidence="2">The sequence shown here is derived from an EMBL/GenBank/DDBJ whole genome shotgun (WGS) entry which is preliminary data.</text>
</comment>
<dbReference type="Proteomes" id="UP000285146">
    <property type="component" value="Unassembled WGS sequence"/>
</dbReference>
<keyword evidence="3" id="KW-1185">Reference proteome</keyword>
<evidence type="ECO:0000313" key="2">
    <source>
        <dbReference type="EMBL" id="ROW11857.1"/>
    </source>
</evidence>
<dbReference type="Gene3D" id="3.50.50.60">
    <property type="entry name" value="FAD/NAD(P)-binding domain"/>
    <property type="match status" value="1"/>
</dbReference>
<dbReference type="AlphaFoldDB" id="A0A423X868"/>
<evidence type="ECO:0008006" key="4">
    <source>
        <dbReference type="Google" id="ProtNLM"/>
    </source>
</evidence>
<keyword evidence="1" id="KW-0560">Oxidoreductase</keyword>
<dbReference type="PANTHER" id="PTHR43539">
    <property type="entry name" value="FLAVIN-BINDING MONOOXYGENASE-LIKE PROTEIN (AFU_ORTHOLOGUE AFUA_4G09220)"/>
    <property type="match status" value="1"/>
</dbReference>
<dbReference type="SUPFAM" id="SSF51905">
    <property type="entry name" value="FAD/NAD(P)-binding domain"/>
    <property type="match status" value="1"/>
</dbReference>
<reference evidence="2 3" key="1">
    <citation type="submission" date="2015-09" db="EMBL/GenBank/DDBJ databases">
        <title>Host preference determinants of Valsa canker pathogens revealed by comparative genomics.</title>
        <authorList>
            <person name="Yin Z."/>
            <person name="Huang L."/>
        </authorList>
    </citation>
    <scope>NUCLEOTIDE SEQUENCE [LARGE SCALE GENOMIC DNA]</scope>
    <source>
        <strain evidence="2 3">SXYLt</strain>
    </source>
</reference>
<dbReference type="PANTHER" id="PTHR43539:SF68">
    <property type="entry name" value="FLAVIN-BINDING MONOOXYGENASE-LIKE PROTEIN (AFU_ORTHOLOGUE AFUA_4G09220)"/>
    <property type="match status" value="1"/>
</dbReference>
<dbReference type="GO" id="GO:0050660">
    <property type="term" value="F:flavin adenine dinucleotide binding"/>
    <property type="evidence" value="ECO:0007669"/>
    <property type="project" value="TreeGrafter"/>
</dbReference>
<dbReference type="InterPro" id="IPR050982">
    <property type="entry name" value="Auxin_biosynth/cation_transpt"/>
</dbReference>
<organism evidence="2 3">
    <name type="scientific">Cytospora leucostoma</name>
    <dbReference type="NCBI Taxonomy" id="1230097"/>
    <lineage>
        <taxon>Eukaryota</taxon>
        <taxon>Fungi</taxon>
        <taxon>Dikarya</taxon>
        <taxon>Ascomycota</taxon>
        <taxon>Pezizomycotina</taxon>
        <taxon>Sordariomycetes</taxon>
        <taxon>Sordariomycetidae</taxon>
        <taxon>Diaporthales</taxon>
        <taxon>Cytosporaceae</taxon>
        <taxon>Cytospora</taxon>
    </lineage>
</organism>
<dbReference type="EMBL" id="LKEB01000025">
    <property type="protein sequence ID" value="ROW11857.1"/>
    <property type="molecule type" value="Genomic_DNA"/>
</dbReference>
<evidence type="ECO:0000256" key="1">
    <source>
        <dbReference type="ARBA" id="ARBA00023002"/>
    </source>
</evidence>
<dbReference type="InParanoid" id="A0A423X868"/>
<proteinExistence type="predicted"/>
<dbReference type="InterPro" id="IPR036188">
    <property type="entry name" value="FAD/NAD-bd_sf"/>
</dbReference>
<accession>A0A423X868</accession>
<dbReference type="GO" id="GO:0004497">
    <property type="term" value="F:monooxygenase activity"/>
    <property type="evidence" value="ECO:0007669"/>
    <property type="project" value="TreeGrafter"/>
</dbReference>
<sequence>MGSVTPHFEEYPPQVSLARDIYRPLPILPDKLPSPEELDIYASALVSTSLRSLLDALITHDVGRVKSCFLTSQSYWRDLLSFTYHFRTFNDVGVIAPALVELSRKRGIEGAFELIPGSVQNVVVSPTLRWVEAMFKFRTLQPKAECEGRVTLLPEEGGDGEATWRIWSLSTWLEALEDYPQDLSKLQAAGRELKDVEHIDTDVFIVGGGNAGLILAAALKALNLDSLIVDKNPQPGDNWRLRYDCMRFHVPKASCETPYLSYPKDNPQILDREMLADHMKNYADTFKLNIINSSTVEASSLNQSKGVWDIKIHTPHGSKTVKARHLVQCTGTTGQRPFIPNIPGKESYKGTSVHSAEYKNPKQLIDLGAKTVAIIGSANSAFDVMEDCAKSGLQATMVARSPTYIFPWDYSLAPQGLALYEKISPELADKLQMSEATAIGGQLLKGLYSHLAQKEKDRYKKLAERGFPVYDSTDERADLMHNLLVRGGGHFNDIGDGIRMLEDGTCAVKGNVEPVRYTPTGLGLSDGSTLDADAIVWCTGFADKDPSVTAEILGGKKVDDSDVSSDVLGPHDIASLRDGVWGVDKEGEVRGLWKRHLRVNNYWTHGGTTAHHRYCTKFLAMQIKAEVEGTLPEAYRDTPDAV</sequence>
<gene>
    <name evidence="2" type="ORF">VPNG_04914</name>
</gene>
<evidence type="ECO:0000313" key="3">
    <source>
        <dbReference type="Proteomes" id="UP000285146"/>
    </source>
</evidence>
<dbReference type="Pfam" id="PF13738">
    <property type="entry name" value="Pyr_redox_3"/>
    <property type="match status" value="1"/>
</dbReference>
<name>A0A423X868_9PEZI</name>
<dbReference type="OrthoDB" id="74360at2759"/>